<dbReference type="InterPro" id="IPR011008">
    <property type="entry name" value="Dimeric_a/b-barrel"/>
</dbReference>
<evidence type="ECO:0000313" key="3">
    <source>
        <dbReference type="Proteomes" id="UP001649381"/>
    </source>
</evidence>
<keyword evidence="3" id="KW-1185">Reference proteome</keyword>
<dbReference type="Pfam" id="PF03992">
    <property type="entry name" value="ABM"/>
    <property type="match status" value="1"/>
</dbReference>
<proteinExistence type="predicted"/>
<reference evidence="2 3" key="1">
    <citation type="submission" date="2022-01" db="EMBL/GenBank/DDBJ databases">
        <title>Alkalihalobacillus sp. EGI L200015, a novel bacterium isolated from a salt lake sediment.</title>
        <authorList>
            <person name="Gao L."/>
            <person name="Fang B.-Z."/>
            <person name="Li W.-J."/>
        </authorList>
    </citation>
    <scope>NUCLEOTIDE SEQUENCE [LARGE SCALE GENOMIC DNA]</scope>
    <source>
        <strain evidence="2 3">KCTC 12718</strain>
    </source>
</reference>
<keyword evidence="2" id="KW-0560">Oxidoreductase</keyword>
<evidence type="ECO:0000259" key="1">
    <source>
        <dbReference type="PROSITE" id="PS51725"/>
    </source>
</evidence>
<name>A0ABS9GU39_9BACL</name>
<keyword evidence="2" id="KW-0503">Monooxygenase</keyword>
<feature type="domain" description="ABM" evidence="1">
    <location>
        <begin position="68"/>
        <end position="156"/>
    </location>
</feature>
<accession>A0ABS9GU39</accession>
<dbReference type="PANTHER" id="PTHR34474:SF2">
    <property type="entry name" value="SIGNAL TRANSDUCTION PROTEIN TRAP"/>
    <property type="match status" value="1"/>
</dbReference>
<dbReference type="PANTHER" id="PTHR34474">
    <property type="entry name" value="SIGNAL TRANSDUCTION PROTEIN TRAP"/>
    <property type="match status" value="1"/>
</dbReference>
<dbReference type="InterPro" id="IPR050404">
    <property type="entry name" value="Heme-degrading_MO"/>
</dbReference>
<dbReference type="EMBL" id="JAKIJS010000001">
    <property type="protein sequence ID" value="MCF6136194.1"/>
    <property type="molecule type" value="Genomic_DNA"/>
</dbReference>
<dbReference type="GO" id="GO:0004497">
    <property type="term" value="F:monooxygenase activity"/>
    <property type="evidence" value="ECO:0007669"/>
    <property type="project" value="UniProtKB-KW"/>
</dbReference>
<gene>
    <name evidence="2" type="ORF">L2716_00540</name>
</gene>
<sequence>MYYHIAYGTKDFLQTLMKKYENEQGDFYLLEGHEDSVLLHKTSNETLFESGHTYEVIEESGGFEGANFIVFNNIPVSSEGRPVFEDRFKQRAGLVEKEPGCAGLLILRPKDTETYIISSMWVDERDFEAWKESKSYEKAHKGKGTSEGLPQTIFTGKPFLRSFHLEQKAEK</sequence>
<evidence type="ECO:0000313" key="2">
    <source>
        <dbReference type="EMBL" id="MCF6136194.1"/>
    </source>
</evidence>
<dbReference type="PROSITE" id="PS51725">
    <property type="entry name" value="ABM"/>
    <property type="match status" value="1"/>
</dbReference>
<dbReference type="SUPFAM" id="SSF54909">
    <property type="entry name" value="Dimeric alpha+beta barrel"/>
    <property type="match status" value="1"/>
</dbReference>
<protein>
    <submittedName>
        <fullName evidence="2">Antibiotic biosynthesis monooxygenase</fullName>
    </submittedName>
</protein>
<dbReference type="Gene3D" id="3.30.70.100">
    <property type="match status" value="1"/>
</dbReference>
<dbReference type="Proteomes" id="UP001649381">
    <property type="component" value="Unassembled WGS sequence"/>
</dbReference>
<dbReference type="InterPro" id="IPR007138">
    <property type="entry name" value="ABM_dom"/>
</dbReference>
<dbReference type="RefSeq" id="WP_236330465.1">
    <property type="nucleotide sequence ID" value="NZ_JAKIJS010000001.1"/>
</dbReference>
<comment type="caution">
    <text evidence="2">The sequence shown here is derived from an EMBL/GenBank/DDBJ whole genome shotgun (WGS) entry which is preliminary data.</text>
</comment>
<organism evidence="2 3">
    <name type="scientific">Pseudalkalibacillus berkeleyi</name>
    <dbReference type="NCBI Taxonomy" id="1069813"/>
    <lineage>
        <taxon>Bacteria</taxon>
        <taxon>Bacillati</taxon>
        <taxon>Bacillota</taxon>
        <taxon>Bacilli</taxon>
        <taxon>Bacillales</taxon>
        <taxon>Fictibacillaceae</taxon>
        <taxon>Pseudalkalibacillus</taxon>
    </lineage>
</organism>